<name>A0A366HLM2_9BACT</name>
<dbReference type="GO" id="GO:0003700">
    <property type="term" value="F:DNA-binding transcription factor activity"/>
    <property type="evidence" value="ECO:0007669"/>
    <property type="project" value="InterPro"/>
</dbReference>
<keyword evidence="3" id="KW-0804">Transcription</keyword>
<dbReference type="OrthoDB" id="9776408at2"/>
<evidence type="ECO:0000313" key="6">
    <source>
        <dbReference type="Proteomes" id="UP000253426"/>
    </source>
</evidence>
<dbReference type="Proteomes" id="UP000253426">
    <property type="component" value="Unassembled WGS sequence"/>
</dbReference>
<dbReference type="Pfam" id="PF08448">
    <property type="entry name" value="PAS_4"/>
    <property type="match status" value="1"/>
</dbReference>
<dbReference type="EMBL" id="QNRR01000005">
    <property type="protein sequence ID" value="RBP43823.1"/>
    <property type="molecule type" value="Genomic_DNA"/>
</dbReference>
<sequence>MPNATRNPGRSLHGKTRSAAELRRQLDGRDSWLQEIAPTSLFHTLFDSLPGLHFFAKNQRGEIMFLSRSIRERYGLRDDASTVGLTDFDINPHGMAESYVSDDARIYSTGEPMSDRVELWWDAQGVPNWYVVTKLPIWSRRGRIIGVMGVIQEYEGHARFDTPWREIAASVKFIRQHFRKQVSIAALARQAGLSIRQLQRRFRAVLRLTPQEFLIKTRVLAACRALRESDASLSDIASACGFYDQSSFTEHFRRHAGQTPLAYRRQILRCAT</sequence>
<evidence type="ECO:0000256" key="3">
    <source>
        <dbReference type="ARBA" id="ARBA00023163"/>
    </source>
</evidence>
<dbReference type="SUPFAM" id="SSF46689">
    <property type="entry name" value="Homeodomain-like"/>
    <property type="match status" value="2"/>
</dbReference>
<evidence type="ECO:0000313" key="5">
    <source>
        <dbReference type="EMBL" id="RBP43823.1"/>
    </source>
</evidence>
<dbReference type="PROSITE" id="PS00041">
    <property type="entry name" value="HTH_ARAC_FAMILY_1"/>
    <property type="match status" value="1"/>
</dbReference>
<dbReference type="InterPro" id="IPR035965">
    <property type="entry name" value="PAS-like_dom_sf"/>
</dbReference>
<organism evidence="5 6">
    <name type="scientific">Roseimicrobium gellanilyticum</name>
    <dbReference type="NCBI Taxonomy" id="748857"/>
    <lineage>
        <taxon>Bacteria</taxon>
        <taxon>Pseudomonadati</taxon>
        <taxon>Verrucomicrobiota</taxon>
        <taxon>Verrucomicrobiia</taxon>
        <taxon>Verrucomicrobiales</taxon>
        <taxon>Verrucomicrobiaceae</taxon>
        <taxon>Roseimicrobium</taxon>
    </lineage>
</organism>
<dbReference type="AlphaFoldDB" id="A0A366HLM2"/>
<dbReference type="Gene3D" id="3.30.450.20">
    <property type="entry name" value="PAS domain"/>
    <property type="match status" value="1"/>
</dbReference>
<dbReference type="InterPro" id="IPR013656">
    <property type="entry name" value="PAS_4"/>
</dbReference>
<accession>A0A366HLM2</accession>
<dbReference type="PANTHER" id="PTHR46796:SF13">
    <property type="entry name" value="HTH-TYPE TRANSCRIPTIONAL ACTIVATOR RHAS"/>
    <property type="match status" value="1"/>
</dbReference>
<dbReference type="InterPro" id="IPR009057">
    <property type="entry name" value="Homeodomain-like_sf"/>
</dbReference>
<dbReference type="SMART" id="SM00342">
    <property type="entry name" value="HTH_ARAC"/>
    <property type="match status" value="1"/>
</dbReference>
<gene>
    <name evidence="5" type="ORF">DES53_105222</name>
</gene>
<keyword evidence="2" id="KW-0238">DNA-binding</keyword>
<dbReference type="PANTHER" id="PTHR46796">
    <property type="entry name" value="HTH-TYPE TRANSCRIPTIONAL ACTIVATOR RHAS-RELATED"/>
    <property type="match status" value="1"/>
</dbReference>
<evidence type="ECO:0000256" key="2">
    <source>
        <dbReference type="ARBA" id="ARBA00023125"/>
    </source>
</evidence>
<comment type="caution">
    <text evidence="5">The sequence shown here is derived from an EMBL/GenBank/DDBJ whole genome shotgun (WGS) entry which is preliminary data.</text>
</comment>
<keyword evidence="1" id="KW-0805">Transcription regulation</keyword>
<dbReference type="Gene3D" id="1.10.10.60">
    <property type="entry name" value="Homeodomain-like"/>
    <property type="match status" value="1"/>
</dbReference>
<evidence type="ECO:0000259" key="4">
    <source>
        <dbReference type="PROSITE" id="PS01124"/>
    </source>
</evidence>
<dbReference type="SUPFAM" id="SSF55785">
    <property type="entry name" value="PYP-like sensor domain (PAS domain)"/>
    <property type="match status" value="1"/>
</dbReference>
<dbReference type="InterPro" id="IPR018062">
    <property type="entry name" value="HTH_AraC-typ_CS"/>
</dbReference>
<dbReference type="RefSeq" id="WP_113959291.1">
    <property type="nucleotide sequence ID" value="NZ_QNRR01000005.1"/>
</dbReference>
<dbReference type="Pfam" id="PF12833">
    <property type="entry name" value="HTH_18"/>
    <property type="match status" value="1"/>
</dbReference>
<feature type="domain" description="HTH araC/xylS-type" evidence="4">
    <location>
        <begin position="168"/>
        <end position="266"/>
    </location>
</feature>
<dbReference type="InterPro" id="IPR020449">
    <property type="entry name" value="Tscrpt_reg_AraC-type_HTH"/>
</dbReference>
<proteinExistence type="predicted"/>
<keyword evidence="6" id="KW-1185">Reference proteome</keyword>
<dbReference type="InterPro" id="IPR018060">
    <property type="entry name" value="HTH_AraC"/>
</dbReference>
<protein>
    <submittedName>
        <fullName evidence="5">PAS domain-containing protein</fullName>
    </submittedName>
</protein>
<dbReference type="InterPro" id="IPR050204">
    <property type="entry name" value="AraC_XylS_family_regulators"/>
</dbReference>
<dbReference type="PROSITE" id="PS01124">
    <property type="entry name" value="HTH_ARAC_FAMILY_2"/>
    <property type="match status" value="1"/>
</dbReference>
<dbReference type="PRINTS" id="PR00032">
    <property type="entry name" value="HTHARAC"/>
</dbReference>
<dbReference type="GO" id="GO:0043565">
    <property type="term" value="F:sequence-specific DNA binding"/>
    <property type="evidence" value="ECO:0007669"/>
    <property type="project" value="InterPro"/>
</dbReference>
<reference evidence="5 6" key="1">
    <citation type="submission" date="2018-06" db="EMBL/GenBank/DDBJ databases">
        <title>Genomic Encyclopedia of Type Strains, Phase IV (KMG-IV): sequencing the most valuable type-strain genomes for metagenomic binning, comparative biology and taxonomic classification.</title>
        <authorList>
            <person name="Goeker M."/>
        </authorList>
    </citation>
    <scope>NUCLEOTIDE SEQUENCE [LARGE SCALE GENOMIC DNA]</scope>
    <source>
        <strain evidence="5 6">DSM 25532</strain>
    </source>
</reference>
<evidence type="ECO:0000256" key="1">
    <source>
        <dbReference type="ARBA" id="ARBA00023015"/>
    </source>
</evidence>